<keyword evidence="5" id="KW-0732">Signal</keyword>
<dbReference type="InterPro" id="IPR000215">
    <property type="entry name" value="Serpin_fam"/>
</dbReference>
<feature type="signal peptide" evidence="5">
    <location>
        <begin position="1"/>
        <end position="19"/>
    </location>
</feature>
<dbReference type="SUPFAM" id="SSF56574">
    <property type="entry name" value="Serpins"/>
    <property type="match status" value="1"/>
</dbReference>
<feature type="domain" description="Serpin" evidence="6">
    <location>
        <begin position="28"/>
        <end position="359"/>
    </location>
</feature>
<dbReference type="InterPro" id="IPR023795">
    <property type="entry name" value="Serpin_CS"/>
</dbReference>
<proteinExistence type="inferred from homology"/>
<dbReference type="InterPro" id="IPR036186">
    <property type="entry name" value="Serpin_sf"/>
</dbReference>
<dbReference type="EnsemblMetazoa" id="AALFPA23_021194.R31298">
    <property type="protein sequence ID" value="AALFPA23_021194.P31298"/>
    <property type="gene ID" value="AALFPA23_021194"/>
</dbReference>
<evidence type="ECO:0000313" key="7">
    <source>
        <dbReference type="EnsemblMetazoa" id="AALFPA23_021194.P31298"/>
    </source>
</evidence>
<dbReference type="PROSITE" id="PS00284">
    <property type="entry name" value="SERPIN"/>
    <property type="match status" value="1"/>
</dbReference>
<evidence type="ECO:0000256" key="5">
    <source>
        <dbReference type="SAM" id="SignalP"/>
    </source>
</evidence>
<evidence type="ECO:0000256" key="1">
    <source>
        <dbReference type="ARBA" id="ARBA00009500"/>
    </source>
</evidence>
<dbReference type="InterPro" id="IPR042178">
    <property type="entry name" value="Serpin_sf_1"/>
</dbReference>
<dbReference type="PANTHER" id="PTHR11461">
    <property type="entry name" value="SERINE PROTEASE INHIBITOR, SERPIN"/>
    <property type="match status" value="1"/>
</dbReference>
<dbReference type="SMART" id="SM00093">
    <property type="entry name" value="SERPIN"/>
    <property type="match status" value="1"/>
</dbReference>
<protein>
    <recommendedName>
        <fullName evidence="6">Serpin domain-containing protein</fullName>
    </recommendedName>
</protein>
<keyword evidence="2" id="KW-0646">Protease inhibitor</keyword>
<dbReference type="Gene3D" id="2.30.39.10">
    <property type="entry name" value="Alpha-1-antitrypsin, domain 1"/>
    <property type="match status" value="1"/>
</dbReference>
<reference evidence="8" key="1">
    <citation type="journal article" date="2015" name="Proc. Natl. Acad. Sci. U.S.A.">
        <title>Genome sequence of the Asian Tiger mosquito, Aedes albopictus, reveals insights into its biology, genetics, and evolution.</title>
        <authorList>
            <person name="Chen X.G."/>
            <person name="Jiang X."/>
            <person name="Gu J."/>
            <person name="Xu M."/>
            <person name="Wu Y."/>
            <person name="Deng Y."/>
            <person name="Zhang C."/>
            <person name="Bonizzoni M."/>
            <person name="Dermauw W."/>
            <person name="Vontas J."/>
            <person name="Armbruster P."/>
            <person name="Huang X."/>
            <person name="Yang Y."/>
            <person name="Zhang H."/>
            <person name="He W."/>
            <person name="Peng H."/>
            <person name="Liu Y."/>
            <person name="Wu K."/>
            <person name="Chen J."/>
            <person name="Lirakis M."/>
            <person name="Topalis P."/>
            <person name="Van Leeuwen T."/>
            <person name="Hall A.B."/>
            <person name="Jiang X."/>
            <person name="Thorpe C."/>
            <person name="Mueller R.L."/>
            <person name="Sun C."/>
            <person name="Waterhouse R.M."/>
            <person name="Yan G."/>
            <person name="Tu Z.J."/>
            <person name="Fang X."/>
            <person name="James A.A."/>
        </authorList>
    </citation>
    <scope>NUCLEOTIDE SEQUENCE [LARGE SCALE GENOMIC DNA]</scope>
    <source>
        <strain evidence="8">Foshan</strain>
    </source>
</reference>
<reference evidence="7" key="2">
    <citation type="submission" date="2025-05" db="UniProtKB">
        <authorList>
            <consortium name="EnsemblMetazoa"/>
        </authorList>
    </citation>
    <scope>IDENTIFICATION</scope>
    <source>
        <strain evidence="7">Foshan</strain>
    </source>
</reference>
<evidence type="ECO:0000256" key="4">
    <source>
        <dbReference type="RuleBase" id="RU000411"/>
    </source>
</evidence>
<comment type="similarity">
    <text evidence="1 4">Belongs to the serpin family.</text>
</comment>
<dbReference type="GeneID" id="109410539"/>
<accession>A0ABM1ZSA0</accession>
<dbReference type="Gene3D" id="3.30.497.10">
    <property type="entry name" value="Antithrombin, subunit I, domain 2"/>
    <property type="match status" value="1"/>
</dbReference>
<feature type="chain" id="PRO_5045546577" description="Serpin domain-containing protein" evidence="5">
    <location>
        <begin position="20"/>
        <end position="361"/>
    </location>
</feature>
<name>A0ABM1ZSA0_AEDAL</name>
<dbReference type="InterPro" id="IPR042185">
    <property type="entry name" value="Serpin_sf_2"/>
</dbReference>
<keyword evidence="3" id="KW-0722">Serine protease inhibitor</keyword>
<dbReference type="PANTHER" id="PTHR11461:SF211">
    <property type="entry name" value="GH10112P-RELATED"/>
    <property type="match status" value="1"/>
</dbReference>
<dbReference type="InterPro" id="IPR023796">
    <property type="entry name" value="Serpin_dom"/>
</dbReference>
<dbReference type="Proteomes" id="UP000069940">
    <property type="component" value="Unassembled WGS sequence"/>
</dbReference>
<evidence type="ECO:0000259" key="6">
    <source>
        <dbReference type="SMART" id="SM00093"/>
    </source>
</evidence>
<evidence type="ECO:0000256" key="3">
    <source>
        <dbReference type="ARBA" id="ARBA00022900"/>
    </source>
</evidence>
<organism evidence="7 8">
    <name type="scientific">Aedes albopictus</name>
    <name type="common">Asian tiger mosquito</name>
    <name type="synonym">Stegomyia albopicta</name>
    <dbReference type="NCBI Taxonomy" id="7160"/>
    <lineage>
        <taxon>Eukaryota</taxon>
        <taxon>Metazoa</taxon>
        <taxon>Ecdysozoa</taxon>
        <taxon>Arthropoda</taxon>
        <taxon>Hexapoda</taxon>
        <taxon>Insecta</taxon>
        <taxon>Pterygota</taxon>
        <taxon>Neoptera</taxon>
        <taxon>Endopterygota</taxon>
        <taxon>Diptera</taxon>
        <taxon>Nematocera</taxon>
        <taxon>Culicoidea</taxon>
        <taxon>Culicidae</taxon>
        <taxon>Culicinae</taxon>
        <taxon>Aedini</taxon>
        <taxon>Aedes</taxon>
        <taxon>Stegomyia</taxon>
    </lineage>
</organism>
<evidence type="ECO:0000313" key="8">
    <source>
        <dbReference type="Proteomes" id="UP000069940"/>
    </source>
</evidence>
<keyword evidence="8" id="KW-1185">Reference proteome</keyword>
<dbReference type="Pfam" id="PF00079">
    <property type="entry name" value="Serpin"/>
    <property type="match status" value="1"/>
</dbReference>
<sequence length="361" mass="40958">MEPLWKSLVMFLVFRVVIGTDQENTFALDLFKQVYAQESNKNFVLSPPIIRATLSFLYLTANWNAALEIQHALQIPEDKSEATVDLKNFLMKTANNQGHLHSSSKIYRDPTELSWTLLSLINEHMKPEVTNSDDPDTVISILPKSIHMPNYDLLVTTASNLSASWKNPFNTLEGRTGMFKFDNGYFLTDFMKKTARFGILKLEQFTALEIPYDSDLSMVFAQPNDEDVPLSALVNDFDLLKYQTIDSHLRQRFVEVSIPRFVVESSVSLGMSLARMGLVYSFLANAFDFYLYRGSGLGPIDHTGSMRVLEGGTEEAEDSPKQNVPPALLPSFRADRPFLYLVRNTTSKDILMIGHYSYFDV</sequence>
<evidence type="ECO:0000256" key="2">
    <source>
        <dbReference type="ARBA" id="ARBA00022690"/>
    </source>
</evidence>
<dbReference type="RefSeq" id="XP_019539618.3">
    <property type="nucleotide sequence ID" value="XM_019684073.3"/>
</dbReference>